<dbReference type="AlphaFoldDB" id="A0A377VWV8"/>
<dbReference type="RefSeq" id="WP_223175068.1">
    <property type="nucleotide sequence ID" value="NZ_CABFWS010000001.1"/>
</dbReference>
<evidence type="ECO:0000313" key="1">
    <source>
        <dbReference type="EMBL" id="STT47154.1"/>
    </source>
</evidence>
<evidence type="ECO:0000313" key="5">
    <source>
        <dbReference type="Proteomes" id="UP000255099"/>
    </source>
</evidence>
<name>A0A377VWV8_KLEPN</name>
<gene>
    <name evidence="3" type="ORF">NCTC204_03829</name>
    <name evidence="2" type="ORF">NCTC8849_04569</name>
    <name evidence="1" type="ORF">NCTC9637_02059</name>
</gene>
<dbReference type="EMBL" id="UGMD01000002">
    <property type="protein sequence ID" value="STV06900.1"/>
    <property type="molecule type" value="Genomic_DNA"/>
</dbReference>
<sequence>MSKHLKLTDAQIFTLRRMYNGTRYFMRGDKQKGEQDKISHRVNCPSIPVLFREGLVNWRNPACRKFDGLYYSVNLTPSGFDAVVDGKTSKERAA</sequence>
<dbReference type="Proteomes" id="UP000255099">
    <property type="component" value="Unassembled WGS sequence"/>
</dbReference>
<dbReference type="EMBL" id="UGLB01000003">
    <property type="protein sequence ID" value="STT47154.1"/>
    <property type="molecule type" value="Genomic_DNA"/>
</dbReference>
<dbReference type="Proteomes" id="UP000254799">
    <property type="component" value="Unassembled WGS sequence"/>
</dbReference>
<evidence type="ECO:0000313" key="6">
    <source>
        <dbReference type="Proteomes" id="UP000255192"/>
    </source>
</evidence>
<proteinExistence type="predicted"/>
<evidence type="ECO:0000313" key="3">
    <source>
        <dbReference type="EMBL" id="STV06900.1"/>
    </source>
</evidence>
<evidence type="ECO:0000313" key="2">
    <source>
        <dbReference type="EMBL" id="STT55940.1"/>
    </source>
</evidence>
<reference evidence="4 5" key="1">
    <citation type="submission" date="2018-06" db="EMBL/GenBank/DDBJ databases">
        <authorList>
            <consortium name="Pathogen Informatics"/>
            <person name="Doyle S."/>
        </authorList>
    </citation>
    <scope>NUCLEOTIDE SEQUENCE [LARGE SCALE GENOMIC DNA]</scope>
    <source>
        <strain evidence="3 6">NCTC204</strain>
        <strain evidence="2 4">NCTC8849</strain>
        <strain evidence="1 5">NCTC9637</strain>
    </source>
</reference>
<dbReference type="EMBL" id="UGLC01000002">
    <property type="protein sequence ID" value="STT55940.1"/>
    <property type="molecule type" value="Genomic_DNA"/>
</dbReference>
<protein>
    <submittedName>
        <fullName evidence="1">Uncharacterized protein</fullName>
    </submittedName>
</protein>
<evidence type="ECO:0000313" key="4">
    <source>
        <dbReference type="Proteomes" id="UP000254799"/>
    </source>
</evidence>
<dbReference type="Proteomes" id="UP000255192">
    <property type="component" value="Unassembled WGS sequence"/>
</dbReference>
<accession>A0A377VWV8</accession>
<organism evidence="1 5">
    <name type="scientific">Klebsiella pneumoniae</name>
    <dbReference type="NCBI Taxonomy" id="573"/>
    <lineage>
        <taxon>Bacteria</taxon>
        <taxon>Pseudomonadati</taxon>
        <taxon>Pseudomonadota</taxon>
        <taxon>Gammaproteobacteria</taxon>
        <taxon>Enterobacterales</taxon>
        <taxon>Enterobacteriaceae</taxon>
        <taxon>Klebsiella/Raoultella group</taxon>
        <taxon>Klebsiella</taxon>
        <taxon>Klebsiella pneumoniae complex</taxon>
    </lineage>
</organism>